<feature type="coiled-coil region" evidence="1">
    <location>
        <begin position="6151"/>
        <end position="6205"/>
    </location>
</feature>
<proteinExistence type="predicted"/>
<feature type="coiled-coil region" evidence="1">
    <location>
        <begin position="4534"/>
        <end position="4561"/>
    </location>
</feature>
<dbReference type="SUPFAM" id="SSF57184">
    <property type="entry name" value="Growth factor receptor domain"/>
    <property type="match status" value="18"/>
</dbReference>
<evidence type="ECO:0000256" key="1">
    <source>
        <dbReference type="SAM" id="Coils"/>
    </source>
</evidence>
<dbReference type="OrthoDB" id="75952at2759"/>
<feature type="region of interest" description="Disordered" evidence="2">
    <location>
        <begin position="6521"/>
        <end position="6555"/>
    </location>
</feature>
<name>A0A6A4ZXM6_9STRA</name>
<dbReference type="PANTHER" id="PTHR47236">
    <property type="entry name" value="GENE, 32742-RELATED-RELATED"/>
    <property type="match status" value="1"/>
</dbReference>
<evidence type="ECO:0000256" key="3">
    <source>
        <dbReference type="SAM" id="Phobius"/>
    </source>
</evidence>
<feature type="coiled-coil region" evidence="1">
    <location>
        <begin position="5906"/>
        <end position="5970"/>
    </location>
</feature>
<feature type="compositionally biased region" description="Basic and acidic residues" evidence="2">
    <location>
        <begin position="5207"/>
        <end position="5248"/>
    </location>
</feature>
<keyword evidence="3" id="KW-0812">Transmembrane</keyword>
<feature type="compositionally biased region" description="Acidic residues" evidence="2">
    <location>
        <begin position="5560"/>
        <end position="5569"/>
    </location>
</feature>
<gene>
    <name evidence="4" type="ORF">As57867_002460</name>
</gene>
<dbReference type="EMBL" id="VJMH01000299">
    <property type="protein sequence ID" value="KAF0717142.1"/>
    <property type="molecule type" value="Genomic_DNA"/>
</dbReference>
<evidence type="ECO:0000256" key="2">
    <source>
        <dbReference type="SAM" id="MobiDB-lite"/>
    </source>
</evidence>
<feature type="transmembrane region" description="Helical" evidence="3">
    <location>
        <begin position="3948"/>
        <end position="3972"/>
    </location>
</feature>
<feature type="coiled-coil region" evidence="1">
    <location>
        <begin position="6649"/>
        <end position="6706"/>
    </location>
</feature>
<feature type="compositionally biased region" description="Basic and acidic residues" evidence="2">
    <location>
        <begin position="6823"/>
        <end position="6844"/>
    </location>
</feature>
<keyword evidence="3" id="KW-1133">Transmembrane helix</keyword>
<accession>A0A6A4ZXM6</accession>
<feature type="region of interest" description="Disordered" evidence="2">
    <location>
        <begin position="5207"/>
        <end position="5252"/>
    </location>
</feature>
<feature type="region of interest" description="Disordered" evidence="2">
    <location>
        <begin position="4805"/>
        <end position="4828"/>
    </location>
</feature>
<comment type="caution">
    <text evidence="4">The sequence shown here is derived from an EMBL/GenBank/DDBJ whole genome shotgun (WGS) entry which is preliminary data.</text>
</comment>
<sequence length="7617" mass="802934">GQACVLPAAAPITCTNGSYSLALASACTVCPAGSYCPTTTNLPIPCPSGAYSVAGATSCTPCPPGMACASPSALPVACSANAFNLGGAAACTPCLAGFACPQATLPPVACASGSYSLAGSSICTPCPLGNSCANTTLPPTPCPTGTYALGNATSCSPCFAGQACVLPTAAPIPCTNGSYALALAPTCTVCPAGSFCPTTTNLPIPCPSGAYSVAGASSCTLCPSGMSCASPAVLPVACVSGSYSIGGNASCSPCPAGYACTGNVLQPCSPGQYSLSGAMQCTNCPAGSSCASTNSLPTVCPNGFTSSGTQQTCTPCAAGYQCPSPSLPPQPCAVGYYSASNSTACAPCPAGSMCNSTSMLPLLCPTGTTSTQGSTACTPCPAGMKCTSPAAAPTACSPGTYSASSQSACVTCPAGFACASTTLSSPVACSPGSYAVAGATNCTFCAVGKYCPFVDQAVQLPCAGGTFSTGGQANCTVCPAGFACPGADGSGNVPCGAGYFSTGGTTSCTPCPPGYACPFTTSNTQALCADGYYSPGALAACLPCPAGFACADKTSAAKTACATGTYSGGTQSSCTPCPGGYMCPSTSTNNITACPLGMYSIVGQVACTPCPAGSGCGYLSTSPVLCGPGYFSLAGQTNCTACPPGYECPQANQPPQPCPIGYWSPGSVLNCFECNPGFRCSLASTSPTPPQDACPAGGYCNPPTTFFNCPAGTYGNSTAGQSVSQACGPCPEGYFCPAGSTAISMQPCPPGFYCPMGTAISSTFPCPAGSYNPNTMSTSAAVCQSCPAGSYCPLGSAAPILCPSGSFCPANTQSATQFPCPAGTYGGNNTGAITADLGCNPCTLGDFCPQGSVSPTPCPAGTYNPSMAGSGMQNCLLCPAGWSCPHVGQVAYTDLCAPGHYCPLGTVSAMSNPCPAGTFTDSNSLTRVDDCTICPETYACLLGTGANVLQKLSCAAGFFCPNGTAFPRQFPCPPGYWTSSTNLAAATQCTICAPGSYCAGGGATIDGPCAPGHYCPLGTPSASSFPCPAGTYTAATNLTDPTQCASCPPGSYCPIGSVVPVPCPAGSYTPAINTTSAGPGAWPQCTFCPSGNYCPAGSTTPLPCGVGFHARLGSASCLTCTAGFFCGSNSTPTEALPTSAGFWSQRGSLYGRCYNGTFCPAGMSYEPTMLVNACPQGYYCPMATPAPVYCPAGTYNNVTGQDSVANCIPTPAGYYSLAASIVPTGPCAAGYYCPPMSTTNTQVACPARYFLNGTQGRSQDDCAVCPAGSYCPIASVTPTACPRGYYCITGTSNPEPCPLGTFGNATNLKMMTDCNTCLPGMYCDGTALTNPSGPCDAGFYCTGGSYTSAPSGTAGTAVYSSGGLIGGLCITGGYCPLGSSTSIPCPAGTFNNATGAQSFSDCSPCPPGQYCQSSGLALPTGGCAAGYYCTLSATAPTQNESPVGYYSSTGAYGPTACPPGTFNNQVSQAQCASCPARFFCNSTATVTPAACPAGYYCPASTALPPKCPAGTYSNITGLAGLGECMQCPPGSYCASSGLTQPSGPCMAGYICIGGAPFQNPNNQSFGTICPSGAYCPTGSAIPTLCPFGSYRPNTLGQVLADCSLCSGGTYCNGTGLVAQSGLCAAGYYCTQGASTQTPTDGVTGNICPVGYFCPLGANQPFKCAAGSFSASLGQGTCSPCPAGSYCDGNQTSTTLACPAGFYCPANTGASPLPCPVGTFSNATGLLTATQCTPCTVGSYCSTTGLTRPTNLCLPGYFCLQSSVGPYGQLAGVTTANNCTVGNYCPAGTFIPTACPSGTYLPTVGGQAVTDCILCPPGQYCNATGATTPTGPCAAGYYCQYKNNLPQPTVGIASTVVGQATFETGGAICPVGTYCPMASMAPVPCAVGTYASVEGLGVCPTCPAGYFCPQGISDYSGYVCPAGYYCPLGTPRATAFPCPQGSYSNQTGLASVGQCTPAPGGMYVNVIAATAPVGNCSSGYYCTGSAVNATPTSGICPLGSSCPAGSSQPTPCRPGHYCPDIATTLPCNAGFYCIQGSYTNTPTGQSNSFGVIGDQCPLGSYCPQGSSNPTPCPAGTYGNVRQLTSSSACTTCDPGFLCPTTGLTAATLPCTAGSFCPGGQQSASEHVCPGGSSCPQGSIAPVTCAAGTYTNMTGQAVCQICPVGFYCQAGCTTPLACPQGFYCPSGTRNGTNYPCPAGSYGSTTMLGAPANCTTCPPGQYCSGLGNTFAPTGSCAPAYYCASGALSPQPNDNYTTGGLCAPGSVCTGGASVPSPNDQVTGYACPAGMFCVRGSSFPIGCAPGSYSPFPGAAACLDCPIGAYCPQNTSVPVPCPGGSFCPVRSILPSPCPAGTYSNNTMLTTTSQCMACSPGSYCNASGLVAPSGPCLPGYVCVGGAPIPNPVNMTYGSLCPPGTYCPSGSATGTLCPAGTYRPNPQGQAISDCTSCPGGTYCSGTGLLALSGLCSAGHYCSLKALTPTPIDGVTGNICPQGYFCPTGSVQPLRCHAGTFADTVGQPTCTTCSAGAYCDGIATTAAIVCPAGYYCPVGTAASPPACPVGTFSNATGLVNASQCWQCTAGSYCSTPALTAPTGFCQAGYICGPGTTNAFGQLASLPTVNATACTPGHYCLTGTYQPTPCPIGTYLPFSLGQSVANCLLCPPGAYCNVPAATAPTGLCAPGYYCVLNSMLSAPTGLSTLANGTTVGGTICPSTTYCPQGSSIPRQCPAGTYAPTTGMALCNTCPAGFVVVYLVVCASLSMLVGFYCPAGVDSFANFSCPAGYYCPPGTPTASAFPCPQGSYSAQMGLQNVSQCTLAPGGMYVSTVAATSPTGNCSSGFYCLKGAISATPDDTVELYAGQCPYGTFCPASTSLPTPCEAGKYCVSSNLLSAAPCAAGFYCIQGSYTPTPVKLTNANGKIGDECPAGTYCPLGTSNPIPCPAGTFSNAKQLANANQCQPCTEGFICPDTGTVTPNVLCPATKYCPGANIQVDCTVGNYCPSGTIVPLPCPAGTFANVTGLATCMQCPLRYYCTIGTTNPLSCPAGHFCPLGTTFANQFPCLPGSYSNQSSLGLATECTACPPGLFCTGQDPTNTPTGRCASGYYCSAAAARPMPTDNVTGGICNDGFVCLGGASVPNPVDGTTGRLCAPGSFCVNGTEQPCPLHTYTGVAGQTSCAPCPLGRFCPSNTSVPVPCPLRYYCPVGPSRLCPSGTYGAQVGLETPLQCSPCPAGSFCTDGNVTGPCTSGYFCKVGNGLPNPLSFNQSQLPWQQRSGGACPDGYYCPQGTSDPTPCPSNTSRLVLFGTETYDCGACPAGLSCLDGVNTVACPSGYYCPYAQLPVPCPKGTYNPTTGARGMESCLSCRAGKWCNRTAIVNDTWFDCPPGTYCTVGTPDAVPCPAGTFRPWSGGAQLTDCPTCPGGYACPNGTLVPTVCTGGTYCPFGSGAPTACPGGLYCPLNSTAGVPCPPGYYCPIGSSIPIQCEYGTYCPGYSSSPIPCPLGSLSLLQPKGANYSSLKGACRLCPPGYYGDGANCTLCPAGYVCLEGATTPTPQNITTDHGYPCPAGSFCPNGTVAEVPCPIGTFNPSFKGTSVSACQVCPANTYQYETGKSTCFPCSKSASSPVGSTQCNCIGNHRAFQLSDGFCICEPGYEYYDANGILRSDDDDTVDCQPKVYSRCGASQVRTLAGTCQDASTVSCTTACNGGTGTFLATSGVCQCDNVPDLDVVCNANCRATSSQLRFDTTTNTLVTYDPTTGTSTPVNASAQSSILGTLSCVANGTASCNVVTVQATGDAFAGTYGATLPNATTAASATKQRRLEAASSTSSSSSTSIMNPMLCLQRGDSIMFSVTNTSFPVYAKDSLMNTNPAFDYGAFRTLADKLASNSLSISAFAFSFVQPGIYVFVLSNNNAALTIVSVMDTGVKCPTDGPIVPLNSANLIKLNAKPSDSIILAPDWALIGGLLAALFGVVAGLIFGLYYFRRKNWVGKQSGVGGYKDKARGFNLSNLTSKGSVVKKNAKPVNENVAPEDLEAKAPSGSKAPEYEPELNRWDDDDLGVRELVDRLQFHHDSVEKAFQDQEAGAVKMMKLLQNEADELKRLLASLVVAQSSSSVAATGAKEPNGCDAELVLVESLEKNAAARTEFEAQQTAAEAVLLGSAKALAETVADKGLVTSIVDEMMKSNGSSALLDSIVAELGDLTRAISGEPAEDGSTSGGVVATLEGEHNRRKVEGAVWHAFGKTTRELLPAELLELKQSCSRHQAECDDKAKDLCDGLLKFSHATPAFLKKLAAFQEACAAEILEAKEQQNPALLKPLKLKQEKILHGLLKEVQGGAAKVVAKVEADQKQLRALRATVTPETTTMQTKLDALRNELVATKKASSPADDVAELVAQLRTLLADPGLFQRGSAPPLQLTPMLDLDEMLAATEDADMAERPDEDNTSRDDDDDVAALQRLMDKEMEQDVAQDEVKVSAMRAEFMAELDANGNLTADERQALLDEFNEDMAQLEASLAMERHKQEENLRNRLAIRQLKKGQRDDALRDDQALEAAMREKQEAELKELERTFAEEQAKIEHEFDGKLHQVKRRSTDSLVRQATVRHMDNDDDDSATMQRVHDEFDAKWNERQKALDDEAARAKAKLAARKKAAAAAANPKSVANGTAALLATLGEIEGHVLDRHADTLRDKLLAERLADKARADALTSADTALVAKILGENANKWNARLQDVVADELQWTATWSQLTKDAATPELMAKHASMLRAFETEKEAVEREQLLEKSQLGALVPDDDAMVNQMHADFKSKWDARNKELQDEEARLKQKLADRKAKRKAVGSGGGSTTETDVQQADLARAMAEERLTLNAIGDAGKAKALDSLSEHNDDGAIAEIQAKFAQNWADQEALLTAEAAMRRAQLQDRLKRKREQATTPDEKKAVEADASIEAKQLERSIQMQQEALANSILADKANLEALTDVDQTTIDRILRDHDAKWSARRQDLADEAATARANLAARLKKKPNKALEVLVEMDLKAQDEALTTAALVEKVELGAASAADKVQVQKLIDQHAAKWAERRKAIDVEETQLMKELSLANASADDVADAELQFNFSRDTMAMHEVAETAQVAALRSVDLDDDSDELIRKLHDDHGKKWQAQKSVLEDEEARLRARLQDRLAKKKKSKDEAALMEAQLEKAIDAKKSQETLAALVAKAQDNDLTTDDEETIRKLREQHERDAKKRKDDLADEEARRRSSLQDRLKAKRDQVAKQKFETPAARAAALTQLSDEEKIETEQLEHELDLSHEAQQLQALQEAAQLLQLPASSGKLGVANDDEATIARLKAEHDAKWREKQKELADEEARLRHRLQDRMAKKRKQAESLSLLEKQSAEKEIAGEEATGNAEIQEYVDKAKDRLVLDELVDKAQLNLLTPGDDALIKKLQDEFQKKWSERKLQLNDDEARQKAAMQARLAAKREALKRSTKSPDEKDVAWMQLDAQERVETQQIEERMDAKRNVLAQEAKVEAQQLTQLNAPPNFDDEIERLTAEHAKRAKEREQALKDEEARLRLRLKDRLAARRKHGEPASPDEEAEMEAAVEAAISQKRQEVEVEALMQKAEQKLLTSDDEETIRRLKADHDATWVEKMKELDDDAARRKLRLQDRLAKKRAQIAASDASDKDAAERQLQVDEAVALKALAEEVSAARDDAVVAQLVEKKQLGLLTLDDDELIKRIQDEHQKKWGARKQALDDEATMRKNALRDRLAAKRAAATKPGESADEAAAVAAAVAAEDLAETTRLEAEMDNRRAQVAEDARAEAVKLDKLDAPPNYDDDIARLQAEHARTCKKRERLLQDEEARLRHRLKDRLAARHRNGEGMLPEEESQLVAAVEAEIDAKRDQVVVANLMDKAEKKLASNDDEETIRKLKAEHDEKWAEKMRALADDEQRRKNRLADRLAAKKKAASGLPPAEKAAAEATLATEEVDALAELTREMDAAKSQVAVDAMAEKATLQMLTPDDSALIKKIQDEHDRQWHERQQALEDEEALKKAALEARLAAKRAANKRSEQSEAEKAAVEAQLKAQEVAEAAVIEAAVEQKRRELEQAGQARAAQLQAIQFKYDNEIQRLHDEHARKCNEREKLLEDEATRMRLRLKDRLAMRKKHNDDDDAVTAADEAHMRAQVEADVEAKRAQVELENLMEKAKLQIATRDDEAEIQRIQNEHKRQSVEKKAALDDEEAMLKQKLADRLAKKREKIKSIATPLADQVSVQLEREEEAETRAIEAAVDEKRKVIQATEKLVVGWTPTAPPVDNENEIQLVNAELEKHTKDRQRLLDEEEQLKKARLKERMEKKRKLKEEASSSSESVAAIERPTTAEATVEMKQELAKIDAEMAAKRDQLEVDAAREKAQLAEAAAAAKSQVDAMVDKVKADHEANVETLKKSLDADRAKQELALKERIAARRKQKDLGKADEAALVAQEAAEKRALAAKLDQEAKDALAIEKARADEEIAALQRQVAQKAELQALHAAKEKQMAEDEWTRLKDIHETELKQLQSTLESEQQRQETKLKDRIKARREQKERELASCKDQEEVAKARLALQEQERQEKAKLALQLAKQAEEAMEEELARQEEASKAAEAKINQAAIDAAAAAAAMDTFRASELDRVSIEFANKMNQLQQDTQNEATTQKAKLEARMAAKKQKKAMELQAKMEEEKRALLEKQQLEAEAVAARVAAAEKMAKVEEVIAKDEQQTPRVTDTVEGSALAAQQDAERKALEAKQAQEVKRLEADATAEAVNTGRRLDDELATKLTKSQEQLQVKEELDRVTNEFQAKLLEHEGSLEQESSQKKRDLMRRLEEKKKKKKDELMAKQRDERDAAMTAQKSEQEKLATKLETDREVAMIQKLLSQNSLTVSQLSPVIERVVEKRHKREQSLLFAKQYRERAAVLRDALQSLMAQKAKDKAALLEAETDVGARDHHMDELEATYRVKQQDIEASGTHDVEQAQSKEQAGLKERHVADIAYLYQQFVVHCKPDVVVAPVAPAATTTATTVNVIVDDATAGLRGHLELEKQARIDAILQESVSAMQKLRDGLAAEWKALDEAYLAQLAVERQDGDRVWQTQRQKVLDQPTSETRRTAMLSALETEKQRQEGALASMLKARCQKKKERKERVCKRRLKRCDDETKRKIDIVNAQFLASLADEIDARKHEKMVTKPSMALLGLGKERLQGAVSRTKTLVKLGSMVHGIAASSGDADLPHADTAVHLPHEAKAVSHGDHDEFDSDSPIALIGQKLDSIERLIQRLTSQEPRAGNDGAAARSSSSSNSVQAALLAAYPGIEHDAHALSGKLEVIEDSQLAPRQRVRLEFGRKLAAALDGSWHVVAATTLLPTAGVFGRSMAVDLKTKTLYVRQSRLESVPELALLIVHTLAHVHANGGNNFDDDAAPAFVTEFYKLLGRCYQDFFAKMDKGSLAAVDSLTELTSPVVPPAGQSYFLPGHIEARLADMQAFLDQMNADAAEGDDHVPEPASISKAMAQSPRGGRGVSFKKSGSSRALFMANAEQQVTSLQECLDVAEKSYMETLKRYTEMSDAIELLEDALSEAQAENIEHEATLLSKKLVEAREDFGRVKADRDDVAARCEKLRQEIKTKRGAS</sequence>
<feature type="compositionally biased region" description="Basic and acidic residues" evidence="2">
    <location>
        <begin position="6317"/>
        <end position="6328"/>
    </location>
</feature>
<protein>
    <submittedName>
        <fullName evidence="4">Uncharacterized protein</fullName>
    </submittedName>
</protein>
<feature type="non-terminal residue" evidence="4">
    <location>
        <position position="1"/>
    </location>
</feature>
<dbReference type="PANTHER" id="PTHR47236:SF4">
    <property type="entry name" value="GENE 9195-RELATED"/>
    <property type="match status" value="1"/>
</dbReference>
<dbReference type="SMART" id="SM01411">
    <property type="entry name" value="Ephrin_rec_like"/>
    <property type="match status" value="57"/>
</dbReference>
<reference evidence="4" key="1">
    <citation type="submission" date="2019-06" db="EMBL/GenBank/DDBJ databases">
        <title>Genomics analysis of Aphanomyces spp. identifies a new class of oomycete effector associated with host adaptation.</title>
        <authorList>
            <person name="Gaulin E."/>
        </authorList>
    </citation>
    <scope>NUCLEOTIDE SEQUENCE</scope>
    <source>
        <strain evidence="4">CBS 578.67</strain>
    </source>
</reference>
<dbReference type="Gene3D" id="2.10.50.10">
    <property type="entry name" value="Tumor Necrosis Factor Receptor, subunit A, domain 2"/>
    <property type="match status" value="11"/>
</dbReference>
<feature type="region of interest" description="Disordered" evidence="2">
    <location>
        <begin position="6823"/>
        <end position="6858"/>
    </location>
</feature>
<feature type="coiled-coil region" evidence="1">
    <location>
        <begin position="4480"/>
        <end position="4507"/>
    </location>
</feature>
<feature type="region of interest" description="Disordered" evidence="2">
    <location>
        <begin position="4013"/>
        <end position="4040"/>
    </location>
</feature>
<keyword evidence="1" id="KW-0175">Coiled coil</keyword>
<feature type="region of interest" description="Disordered" evidence="2">
    <location>
        <begin position="6317"/>
        <end position="6344"/>
    </location>
</feature>
<feature type="coiled-coil region" evidence="1">
    <location>
        <begin position="6363"/>
        <end position="6418"/>
    </location>
</feature>
<keyword evidence="3" id="KW-0472">Membrane</keyword>
<feature type="compositionally biased region" description="Basic and acidic residues" evidence="2">
    <location>
        <begin position="6528"/>
        <end position="6555"/>
    </location>
</feature>
<feature type="region of interest" description="Disordered" evidence="2">
    <location>
        <begin position="4900"/>
        <end position="4919"/>
    </location>
</feature>
<dbReference type="InterPro" id="IPR009030">
    <property type="entry name" value="Growth_fac_rcpt_cys_sf"/>
</dbReference>
<feature type="coiled-coil region" evidence="1">
    <location>
        <begin position="6019"/>
        <end position="6114"/>
    </location>
</feature>
<organism evidence="4">
    <name type="scientific">Aphanomyces stellatus</name>
    <dbReference type="NCBI Taxonomy" id="120398"/>
    <lineage>
        <taxon>Eukaryota</taxon>
        <taxon>Sar</taxon>
        <taxon>Stramenopiles</taxon>
        <taxon>Oomycota</taxon>
        <taxon>Saprolegniomycetes</taxon>
        <taxon>Saprolegniales</taxon>
        <taxon>Verrucalvaceae</taxon>
        <taxon>Aphanomyces</taxon>
    </lineage>
</organism>
<evidence type="ECO:0000313" key="4">
    <source>
        <dbReference type="EMBL" id="KAF0717142.1"/>
    </source>
</evidence>
<feature type="coiled-coil region" evidence="1">
    <location>
        <begin position="7521"/>
        <end position="7588"/>
    </location>
</feature>
<feature type="region of interest" description="Disordered" evidence="2">
    <location>
        <begin position="5551"/>
        <end position="5570"/>
    </location>
</feature>